<gene>
    <name evidence="2" type="ORF">C2845_PM01G45840</name>
</gene>
<keyword evidence="3" id="KW-1185">Reference proteome</keyword>
<feature type="compositionally biased region" description="Low complexity" evidence="1">
    <location>
        <begin position="102"/>
        <end position="127"/>
    </location>
</feature>
<protein>
    <submittedName>
        <fullName evidence="2">Uncharacterized protein</fullName>
    </submittedName>
</protein>
<name>A0A3L6TIQ1_PANMI</name>
<dbReference type="Proteomes" id="UP000275267">
    <property type="component" value="Unassembled WGS sequence"/>
</dbReference>
<evidence type="ECO:0000256" key="1">
    <source>
        <dbReference type="SAM" id="MobiDB-lite"/>
    </source>
</evidence>
<dbReference type="AlphaFoldDB" id="A0A3L6TIQ1"/>
<feature type="region of interest" description="Disordered" evidence="1">
    <location>
        <begin position="93"/>
        <end position="129"/>
    </location>
</feature>
<reference evidence="3" key="1">
    <citation type="journal article" date="2019" name="Nat. Commun.">
        <title>The genome of broomcorn millet.</title>
        <authorList>
            <person name="Zou C."/>
            <person name="Miki D."/>
            <person name="Li D."/>
            <person name="Tang Q."/>
            <person name="Xiao L."/>
            <person name="Rajput S."/>
            <person name="Deng P."/>
            <person name="Jia W."/>
            <person name="Huang R."/>
            <person name="Zhang M."/>
            <person name="Sun Y."/>
            <person name="Hu J."/>
            <person name="Fu X."/>
            <person name="Schnable P.S."/>
            <person name="Li F."/>
            <person name="Zhang H."/>
            <person name="Feng B."/>
            <person name="Zhu X."/>
            <person name="Liu R."/>
            <person name="Schnable J.C."/>
            <person name="Zhu J.-K."/>
            <person name="Zhang H."/>
        </authorList>
    </citation>
    <scope>NUCLEOTIDE SEQUENCE [LARGE SCALE GENOMIC DNA]</scope>
</reference>
<comment type="caution">
    <text evidence="2">The sequence shown here is derived from an EMBL/GenBank/DDBJ whole genome shotgun (WGS) entry which is preliminary data.</text>
</comment>
<accession>A0A3L6TIQ1</accession>
<dbReference type="EMBL" id="PQIB02000001">
    <property type="protein sequence ID" value="RLN39325.1"/>
    <property type="molecule type" value="Genomic_DNA"/>
</dbReference>
<evidence type="ECO:0000313" key="2">
    <source>
        <dbReference type="EMBL" id="RLN39325.1"/>
    </source>
</evidence>
<sequence>MIADRSPIDITTLVTRIAANVKALDNAQVTYLPWEEDYQPKVGVEHFVQGHMMCEVLGNSLLITYPGYDREVELPCLRLSLYSVKSLLLQKQKTEPAHHSVASPATRRQTRSSTQQQEQAGPSQQAGTSNMSFEEAYEHYTQGGWSVELSTLRVQKPNRAWDLRSHV</sequence>
<organism evidence="2 3">
    <name type="scientific">Panicum miliaceum</name>
    <name type="common">Proso millet</name>
    <name type="synonym">Broomcorn millet</name>
    <dbReference type="NCBI Taxonomy" id="4540"/>
    <lineage>
        <taxon>Eukaryota</taxon>
        <taxon>Viridiplantae</taxon>
        <taxon>Streptophyta</taxon>
        <taxon>Embryophyta</taxon>
        <taxon>Tracheophyta</taxon>
        <taxon>Spermatophyta</taxon>
        <taxon>Magnoliopsida</taxon>
        <taxon>Liliopsida</taxon>
        <taxon>Poales</taxon>
        <taxon>Poaceae</taxon>
        <taxon>PACMAD clade</taxon>
        <taxon>Panicoideae</taxon>
        <taxon>Panicodae</taxon>
        <taxon>Paniceae</taxon>
        <taxon>Panicinae</taxon>
        <taxon>Panicum</taxon>
        <taxon>Panicum sect. Panicum</taxon>
    </lineage>
</organism>
<evidence type="ECO:0000313" key="3">
    <source>
        <dbReference type="Proteomes" id="UP000275267"/>
    </source>
</evidence>
<proteinExistence type="predicted"/>